<dbReference type="PANTHER" id="PTHR42713">
    <property type="entry name" value="HISTIDINE KINASE-RELATED"/>
    <property type="match status" value="1"/>
</dbReference>
<reference evidence="11 12" key="1">
    <citation type="submission" date="2022-05" db="EMBL/GenBank/DDBJ databases">
        <title>Genome Sequencing of Bee-Associated Microbes.</title>
        <authorList>
            <person name="Dunlap C."/>
        </authorList>
    </citation>
    <scope>NUCLEOTIDE SEQUENCE [LARGE SCALE GENOMIC DNA]</scope>
    <source>
        <strain evidence="11 12">NRRL B-14421</strain>
    </source>
</reference>
<dbReference type="SMART" id="SM00342">
    <property type="entry name" value="HTH_ARAC"/>
    <property type="match status" value="1"/>
</dbReference>
<evidence type="ECO:0000313" key="12">
    <source>
        <dbReference type="Proteomes" id="UP001527099"/>
    </source>
</evidence>
<name>A0ABT4GKZ7_9BACL</name>
<feature type="modified residue" description="4-aspartylphosphate" evidence="8">
    <location>
        <position position="55"/>
    </location>
</feature>
<evidence type="ECO:0000256" key="7">
    <source>
        <dbReference type="ARBA" id="ARBA00023163"/>
    </source>
</evidence>
<dbReference type="Pfam" id="PF12833">
    <property type="entry name" value="HTH_18"/>
    <property type="match status" value="1"/>
</dbReference>
<proteinExistence type="predicted"/>
<evidence type="ECO:0000256" key="1">
    <source>
        <dbReference type="ARBA" id="ARBA00004496"/>
    </source>
</evidence>
<gene>
    <name evidence="11" type="ORF">M5X19_28840</name>
</gene>
<dbReference type="InterPro" id="IPR009057">
    <property type="entry name" value="Homeodomain-like_sf"/>
</dbReference>
<evidence type="ECO:0000259" key="9">
    <source>
        <dbReference type="PROSITE" id="PS01124"/>
    </source>
</evidence>
<organism evidence="11 12">
    <name type="scientific">Paenibacillus alginolyticus</name>
    <dbReference type="NCBI Taxonomy" id="59839"/>
    <lineage>
        <taxon>Bacteria</taxon>
        <taxon>Bacillati</taxon>
        <taxon>Bacillota</taxon>
        <taxon>Bacilli</taxon>
        <taxon>Bacillales</taxon>
        <taxon>Paenibacillaceae</taxon>
        <taxon>Paenibacillus</taxon>
    </lineage>
</organism>
<dbReference type="RefSeq" id="WP_268617845.1">
    <property type="nucleotide sequence ID" value="NZ_JAMDMX010000113.1"/>
</dbReference>
<evidence type="ECO:0000259" key="10">
    <source>
        <dbReference type="PROSITE" id="PS50110"/>
    </source>
</evidence>
<dbReference type="InterPro" id="IPR051552">
    <property type="entry name" value="HptR"/>
</dbReference>
<dbReference type="PROSITE" id="PS00041">
    <property type="entry name" value="HTH_ARAC_FAMILY_1"/>
    <property type="match status" value="1"/>
</dbReference>
<evidence type="ECO:0000313" key="11">
    <source>
        <dbReference type="EMBL" id="MCY9696878.1"/>
    </source>
</evidence>
<dbReference type="Gene3D" id="3.40.50.2300">
    <property type="match status" value="1"/>
</dbReference>
<dbReference type="SUPFAM" id="SSF46689">
    <property type="entry name" value="Homeodomain-like"/>
    <property type="match status" value="2"/>
</dbReference>
<feature type="domain" description="Response regulatory" evidence="10">
    <location>
        <begin position="3"/>
        <end position="120"/>
    </location>
</feature>
<dbReference type="CDD" id="cd17536">
    <property type="entry name" value="REC_YesN-like"/>
    <property type="match status" value="1"/>
</dbReference>
<keyword evidence="4" id="KW-0902">Two-component regulatory system</keyword>
<evidence type="ECO:0000256" key="2">
    <source>
        <dbReference type="ARBA" id="ARBA00022490"/>
    </source>
</evidence>
<dbReference type="PANTHER" id="PTHR42713:SF3">
    <property type="entry name" value="TRANSCRIPTIONAL REGULATORY PROTEIN HPTR"/>
    <property type="match status" value="1"/>
</dbReference>
<dbReference type="InterPro" id="IPR020449">
    <property type="entry name" value="Tscrpt_reg_AraC-type_HTH"/>
</dbReference>
<dbReference type="SMART" id="SM00448">
    <property type="entry name" value="REC"/>
    <property type="match status" value="1"/>
</dbReference>
<evidence type="ECO:0000256" key="3">
    <source>
        <dbReference type="ARBA" id="ARBA00022553"/>
    </source>
</evidence>
<dbReference type="InterPro" id="IPR018062">
    <property type="entry name" value="HTH_AraC-typ_CS"/>
</dbReference>
<dbReference type="PROSITE" id="PS50110">
    <property type="entry name" value="RESPONSE_REGULATORY"/>
    <property type="match status" value="1"/>
</dbReference>
<keyword evidence="5" id="KW-0805">Transcription regulation</keyword>
<evidence type="ECO:0000256" key="8">
    <source>
        <dbReference type="PROSITE-ProRule" id="PRU00169"/>
    </source>
</evidence>
<dbReference type="InterPro" id="IPR018060">
    <property type="entry name" value="HTH_AraC"/>
</dbReference>
<comment type="subcellular location">
    <subcellularLocation>
        <location evidence="1">Cytoplasm</location>
    </subcellularLocation>
</comment>
<dbReference type="Pfam" id="PF00072">
    <property type="entry name" value="Response_reg"/>
    <property type="match status" value="1"/>
</dbReference>
<evidence type="ECO:0000256" key="5">
    <source>
        <dbReference type="ARBA" id="ARBA00023015"/>
    </source>
</evidence>
<keyword evidence="12" id="KW-1185">Reference proteome</keyword>
<dbReference type="InterPro" id="IPR011006">
    <property type="entry name" value="CheY-like_superfamily"/>
</dbReference>
<sequence>MYKLLIIDDEPIIRQGLRTIIDWLSFDIEICGEADNGADGARLCIELQPDIAIVDVKMPVMDGIQMIEEVRKAGGETDFIVLSGYSEFGYAQRAIEQGVNSYLLKPIEQEDLSAKVVQLHKIWSRKMSSRQSLNELRSLKLEKAMQRIVTREAGTTLQNEDMVLLTTHLGLPWTYYQVILLSDERRDLEPEEKEWLIVKLRETYDSERTGITFNIGTYVGVLSNKEHSDVNGYDWIPQAKDRFGVELVLAVGSAAVEIEGVADSYYQARFLIKNKFMNSRCGIAVMPGITSFDTCAASIEDAASFERIRDLLAKGIEAGNKQMISQLLRTAGALLLRQDWSENQIKAAFSALYVDAMHALAMKHGQEKPTSAEMTEKISGIDAQYSLERLVSYLEGCLHACCEAWKKEKTNDSFQPILDFISAHYREDIKLEFLAQLFNYNSSYLGKLFKSQTGMSFNAYLDDIRMQEAKRLLINGSKVYEVAEIVGYANVDYFHLKFKKSVGVSPSSYREKGKAL</sequence>
<dbReference type="InterPro" id="IPR001789">
    <property type="entry name" value="Sig_transdc_resp-reg_receiver"/>
</dbReference>
<protein>
    <submittedName>
        <fullName evidence="11">Response regulator</fullName>
    </submittedName>
</protein>
<dbReference type="EMBL" id="JAMDMX010000113">
    <property type="protein sequence ID" value="MCY9696878.1"/>
    <property type="molecule type" value="Genomic_DNA"/>
</dbReference>
<evidence type="ECO:0000256" key="4">
    <source>
        <dbReference type="ARBA" id="ARBA00023012"/>
    </source>
</evidence>
<dbReference type="SUPFAM" id="SSF52172">
    <property type="entry name" value="CheY-like"/>
    <property type="match status" value="1"/>
</dbReference>
<comment type="caution">
    <text evidence="11">The sequence shown here is derived from an EMBL/GenBank/DDBJ whole genome shotgun (WGS) entry which is preliminary data.</text>
</comment>
<keyword evidence="2" id="KW-0963">Cytoplasm</keyword>
<evidence type="ECO:0000256" key="6">
    <source>
        <dbReference type="ARBA" id="ARBA00023125"/>
    </source>
</evidence>
<keyword evidence="3 8" id="KW-0597">Phosphoprotein</keyword>
<keyword evidence="7" id="KW-0804">Transcription</keyword>
<accession>A0ABT4GKZ7</accession>
<feature type="domain" description="HTH araC/xylS-type" evidence="9">
    <location>
        <begin position="415"/>
        <end position="512"/>
    </location>
</feature>
<dbReference type="PROSITE" id="PS01124">
    <property type="entry name" value="HTH_ARAC_FAMILY_2"/>
    <property type="match status" value="1"/>
</dbReference>
<keyword evidence="6" id="KW-0238">DNA-binding</keyword>
<dbReference type="Proteomes" id="UP001527099">
    <property type="component" value="Unassembled WGS sequence"/>
</dbReference>
<dbReference type="Gene3D" id="1.10.10.60">
    <property type="entry name" value="Homeodomain-like"/>
    <property type="match status" value="2"/>
</dbReference>
<dbReference type="PRINTS" id="PR00032">
    <property type="entry name" value="HTHARAC"/>
</dbReference>